<keyword evidence="1" id="KW-1133">Transmembrane helix</keyword>
<feature type="transmembrane region" description="Helical" evidence="1">
    <location>
        <begin position="251"/>
        <end position="270"/>
    </location>
</feature>
<dbReference type="AlphaFoldDB" id="A0A8H4IZ31"/>
<keyword evidence="1" id="KW-0812">Transmembrane</keyword>
<reference evidence="2" key="1">
    <citation type="submission" date="2020-04" db="EMBL/GenBank/DDBJ databases">
        <title>Genome Assembly and Annotation of Botryosphaeria dothidea sdau 11-99, a Latent Pathogen of Apple Fruit Ring Rot in China.</title>
        <authorList>
            <person name="Yu C."/>
            <person name="Diao Y."/>
            <person name="Lu Q."/>
            <person name="Zhao J."/>
            <person name="Cui S."/>
            <person name="Peng C."/>
            <person name="He B."/>
            <person name="Liu H."/>
        </authorList>
    </citation>
    <scope>NUCLEOTIDE SEQUENCE [LARGE SCALE GENOMIC DNA]</scope>
    <source>
        <strain evidence="2">Sdau11-99</strain>
    </source>
</reference>
<name>A0A8H4IZ31_9PEZI</name>
<protein>
    <submittedName>
        <fullName evidence="2">Uncharacterized protein</fullName>
    </submittedName>
</protein>
<feature type="transmembrane region" description="Helical" evidence="1">
    <location>
        <begin position="218"/>
        <end position="239"/>
    </location>
</feature>
<feature type="transmembrane region" description="Helical" evidence="1">
    <location>
        <begin position="89"/>
        <end position="109"/>
    </location>
</feature>
<comment type="caution">
    <text evidence="2">The sequence shown here is derived from an EMBL/GenBank/DDBJ whole genome shotgun (WGS) entry which is preliminary data.</text>
</comment>
<evidence type="ECO:0000313" key="3">
    <source>
        <dbReference type="Proteomes" id="UP000572817"/>
    </source>
</evidence>
<evidence type="ECO:0000313" key="2">
    <source>
        <dbReference type="EMBL" id="KAF4308962.1"/>
    </source>
</evidence>
<keyword evidence="3" id="KW-1185">Reference proteome</keyword>
<sequence length="301" mass="33660">MLFSRGLGRPGLEPIRRYGSFGKYVALLIISFLPFLIFFVGSIVSLVQLIRNRAWYLWGVVIAGQLIAYGCIANQQLQPHIKPLVRTRDFWPFVSIIDVGAFFLAQAGFATLCRLAWSIIPTSLTTVSFSSVREAGKVLRDRRIGYLLLLPHGVTPVVALWWPAASSWTPFLQLPFCAYFATVAVEYRRLALEWGAEEGEDENLDPEGSRPCGKLFDALWAIAGTLTLRSILGVIAVAIGINQSPHNYLPLAYSIFVDDIPLFVCFRMFWKAHPGLYLPRQLLSLTFNKDAKGSYAPIAME</sequence>
<gene>
    <name evidence="2" type="ORF">GTA08_BOTSDO02648</name>
</gene>
<accession>A0A8H4IZ31</accession>
<feature type="transmembrane region" description="Helical" evidence="1">
    <location>
        <begin position="144"/>
        <end position="162"/>
    </location>
</feature>
<dbReference type="OrthoDB" id="10564702at2759"/>
<proteinExistence type="predicted"/>
<keyword evidence="1" id="KW-0472">Membrane</keyword>
<dbReference type="EMBL" id="WWBZ02000016">
    <property type="protein sequence ID" value="KAF4308962.1"/>
    <property type="molecule type" value="Genomic_DNA"/>
</dbReference>
<feature type="transmembrane region" description="Helical" evidence="1">
    <location>
        <begin position="21"/>
        <end position="49"/>
    </location>
</feature>
<feature type="transmembrane region" description="Helical" evidence="1">
    <location>
        <begin position="55"/>
        <end position="77"/>
    </location>
</feature>
<evidence type="ECO:0000256" key="1">
    <source>
        <dbReference type="SAM" id="Phobius"/>
    </source>
</evidence>
<organism evidence="2 3">
    <name type="scientific">Botryosphaeria dothidea</name>
    <dbReference type="NCBI Taxonomy" id="55169"/>
    <lineage>
        <taxon>Eukaryota</taxon>
        <taxon>Fungi</taxon>
        <taxon>Dikarya</taxon>
        <taxon>Ascomycota</taxon>
        <taxon>Pezizomycotina</taxon>
        <taxon>Dothideomycetes</taxon>
        <taxon>Dothideomycetes incertae sedis</taxon>
        <taxon>Botryosphaeriales</taxon>
        <taxon>Botryosphaeriaceae</taxon>
        <taxon>Botryosphaeria</taxon>
    </lineage>
</organism>
<dbReference type="Proteomes" id="UP000572817">
    <property type="component" value="Unassembled WGS sequence"/>
</dbReference>